<evidence type="ECO:0000256" key="1">
    <source>
        <dbReference type="SAM" id="MobiDB-lite"/>
    </source>
</evidence>
<dbReference type="AlphaFoldDB" id="A0A3B4VD15"/>
<reference evidence="2" key="1">
    <citation type="submission" date="2025-08" db="UniProtKB">
        <authorList>
            <consortium name="Ensembl"/>
        </authorList>
    </citation>
    <scope>IDENTIFICATION</scope>
</reference>
<reference evidence="2" key="2">
    <citation type="submission" date="2025-09" db="UniProtKB">
        <authorList>
            <consortium name="Ensembl"/>
        </authorList>
    </citation>
    <scope>IDENTIFICATION</scope>
</reference>
<accession>A0A3B4VD15</accession>
<proteinExistence type="predicted"/>
<feature type="region of interest" description="Disordered" evidence="1">
    <location>
        <begin position="1"/>
        <end position="29"/>
    </location>
</feature>
<dbReference type="Proteomes" id="UP000261420">
    <property type="component" value="Unplaced"/>
</dbReference>
<evidence type="ECO:0000313" key="3">
    <source>
        <dbReference type="Proteomes" id="UP000261420"/>
    </source>
</evidence>
<organism evidence="2 3">
    <name type="scientific">Seriola dumerili</name>
    <name type="common">Greater amberjack</name>
    <name type="synonym">Caranx dumerili</name>
    <dbReference type="NCBI Taxonomy" id="41447"/>
    <lineage>
        <taxon>Eukaryota</taxon>
        <taxon>Metazoa</taxon>
        <taxon>Chordata</taxon>
        <taxon>Craniata</taxon>
        <taxon>Vertebrata</taxon>
        <taxon>Euteleostomi</taxon>
        <taxon>Actinopterygii</taxon>
        <taxon>Neopterygii</taxon>
        <taxon>Teleostei</taxon>
        <taxon>Neoteleostei</taxon>
        <taxon>Acanthomorphata</taxon>
        <taxon>Carangaria</taxon>
        <taxon>Carangiformes</taxon>
        <taxon>Carangidae</taxon>
        <taxon>Seriola</taxon>
    </lineage>
</organism>
<keyword evidence="3" id="KW-1185">Reference proteome</keyword>
<dbReference type="Ensembl" id="ENSSDUT00000028290.1">
    <property type="protein sequence ID" value="ENSSDUP00000027800.1"/>
    <property type="gene ID" value="ENSSDUG00000020073.1"/>
</dbReference>
<name>A0A3B4VD15_SERDU</name>
<sequence>MSGRGKGGGTRKGRAPSVTVSSRDNIQDHQARHPAVWLARGGVKRNLPVHLRKGDSAVVLKVLLENVIRDGAVTYNRAHRVVFGGFAEIKQPR</sequence>
<protein>
    <submittedName>
        <fullName evidence="2">Uncharacterized protein</fullName>
    </submittedName>
</protein>
<evidence type="ECO:0000313" key="2">
    <source>
        <dbReference type="Ensembl" id="ENSSDUP00000027800.1"/>
    </source>
</evidence>